<dbReference type="InterPro" id="IPR013427">
    <property type="entry name" value="Haem-bd_dom_put"/>
</dbReference>
<evidence type="ECO:0000256" key="1">
    <source>
        <dbReference type="ARBA" id="ARBA00022617"/>
    </source>
</evidence>
<sequence length="1159" mass="127959">MNFFRINEICDNPLKLIRKYSISKTFLLALLLLFTACSSEEQPTPEVITLEDTTAAEEANEVRNEVSAELAEDLNLSLWASEQLLGDPIGLDITDNGEALINVTNRSTSSEFDIRGHRDWMIESISWETVEDRKNFLHETLSPENSEKTADFLEDYNEDGSHDWRDLTVEKEEIYRISDQSGDGIADRSELYLRDFHSEETDVAGSVYEDGEDVYVAVAPDMWRTQDKNGDGIADSKTSISSGYAVHIGFSGHGMSGITKGPDGRIYWSIGDIGLNVEGPDGKQWEYPNQGAILRSDPDGSNFEVYAAGVRNTHEFTFDKYGNLISVDNDGDHAGEHERLVYLINGSDSGWRANWQYGKYVDPKNNDYKVWMDENYFKPRFEGQAAHILPPIAPYHSGPAGMTYNPGTGLSEQWKDHFFVAEFVGSPSGSAIHAFSLEPKGASFELKTNQPIMEGVLATGLDFGPEGSLYFADWIEGWGTKDKGRIWKIDSEDKSAAEIQQQTKQLLAENFGERPEEELLELMGHADMRVRMKAQFELVDRSSKQSFIDAINQTENQLARLHGIWGIGQLARDNPEEAEVLIDYLSDSDPEVRAQAAKTIGDVRYEDGGDALLSLLEDESMRVQLLTTEALGRIAYEPAFSPIVDMLEAHNDEDVYLRHAGAIAMERIGNTEAVAKLADHSSEAVRIAAVVALKRMESPEVARFLSDESEFVVTNAARAINDDALLKDALPELAAVLDQQQFTNTPLLRRAINASLFNGTAEDADRLASFATREGVSDSLRSEAIATLSVWPDPSTLDRVTGRHRGEISNNRQDAVDAISGIIEPLFEGNNEIVKVAVVEAVSSLNMQSEISRLYTLLQNDPSAEVKIASIEALSELNFDKIAEAVDFALSTDQEEVRMTALGIIPELDIQDQEKANLLASVLEGNTTDEEQQSALKALGTIQTESAYTVLENQFDKLLADNISPAIQLELVQAAENSDSEELQSLLEQYEEAKPEDNPIAEYQEALYGGDSGSGARIFYRNNAAQCVRCHAVGGNGGSVGPDLANIGNTLNREQLLESMVAPDARIAPGYGSVEVTLENGETISGVLKEESDAQINLQSADGETHQVSKDQITNRENSPSAMFSMEEILSKNELRDLVEYLSQLQETNTEEEEQGHGQ</sequence>
<dbReference type="SUPFAM" id="SSF50952">
    <property type="entry name" value="Soluble quinoprotein glucose dehydrogenase"/>
    <property type="match status" value="1"/>
</dbReference>
<dbReference type="InterPro" id="IPR011042">
    <property type="entry name" value="6-blade_b-propeller_TolB-like"/>
</dbReference>
<evidence type="ECO:0000256" key="4">
    <source>
        <dbReference type="PROSITE-ProRule" id="PRU00433"/>
    </source>
</evidence>
<dbReference type="InterPro" id="IPR004155">
    <property type="entry name" value="PBS_lyase_HEAT"/>
</dbReference>
<comment type="caution">
    <text evidence="6">The sequence shown here is derived from an EMBL/GenBank/DDBJ whole genome shotgun (WGS) entry which is preliminary data.</text>
</comment>
<dbReference type="Pfam" id="PF13646">
    <property type="entry name" value="HEAT_2"/>
    <property type="match status" value="1"/>
</dbReference>
<feature type="domain" description="Cytochrome c" evidence="5">
    <location>
        <begin position="1010"/>
        <end position="1146"/>
    </location>
</feature>
<dbReference type="InterPro" id="IPR011989">
    <property type="entry name" value="ARM-like"/>
</dbReference>
<name>A0ABT3PWG1_9BACT</name>
<dbReference type="SUPFAM" id="SSF48371">
    <property type="entry name" value="ARM repeat"/>
    <property type="match status" value="1"/>
</dbReference>
<proteinExistence type="predicted"/>
<dbReference type="InterPro" id="IPR036909">
    <property type="entry name" value="Cyt_c-like_dom_sf"/>
</dbReference>
<keyword evidence="2 4" id="KW-0479">Metal-binding</keyword>
<keyword evidence="1 4" id="KW-0349">Heme</keyword>
<dbReference type="InterPro" id="IPR011041">
    <property type="entry name" value="Quinoprot_gluc/sorb_DH_b-prop"/>
</dbReference>
<dbReference type="Proteomes" id="UP001207337">
    <property type="component" value="Unassembled WGS sequence"/>
</dbReference>
<dbReference type="PANTHER" id="PTHR33546">
    <property type="entry name" value="LARGE, MULTIFUNCTIONAL SECRETED PROTEIN-RELATED"/>
    <property type="match status" value="1"/>
</dbReference>
<dbReference type="RefSeq" id="WP_265787964.1">
    <property type="nucleotide sequence ID" value="NZ_BAABRS010000001.1"/>
</dbReference>
<dbReference type="PANTHER" id="PTHR33546:SF1">
    <property type="entry name" value="LARGE, MULTIFUNCTIONAL SECRETED PROTEIN"/>
    <property type="match status" value="1"/>
</dbReference>
<evidence type="ECO:0000256" key="3">
    <source>
        <dbReference type="ARBA" id="ARBA00023004"/>
    </source>
</evidence>
<keyword evidence="3 4" id="KW-0408">Iron</keyword>
<organism evidence="6 7">
    <name type="scientific">Fodinibius salicampi</name>
    <dbReference type="NCBI Taxonomy" id="1920655"/>
    <lineage>
        <taxon>Bacteria</taxon>
        <taxon>Pseudomonadati</taxon>
        <taxon>Balneolota</taxon>
        <taxon>Balneolia</taxon>
        <taxon>Balneolales</taxon>
        <taxon>Balneolaceae</taxon>
        <taxon>Fodinibius</taxon>
    </lineage>
</organism>
<reference evidence="6 7" key="1">
    <citation type="submission" date="2021-11" db="EMBL/GenBank/DDBJ databases">
        <title>Aliifidinibius sp. nov., a new bacterium isolated from saline soil.</title>
        <authorList>
            <person name="Galisteo C."/>
            <person name="De La Haba R."/>
            <person name="Sanchez-Porro C."/>
            <person name="Ventosa A."/>
        </authorList>
    </citation>
    <scope>NUCLEOTIDE SEQUENCE [LARGE SCALE GENOMIC DNA]</scope>
    <source>
        <strain evidence="6 7">KACC 190600</strain>
    </source>
</reference>
<dbReference type="Gene3D" id="2.120.10.30">
    <property type="entry name" value="TolB, C-terminal domain"/>
    <property type="match status" value="1"/>
</dbReference>
<dbReference type="Pfam" id="PF23500">
    <property type="entry name" value="DUF7133"/>
    <property type="match status" value="1"/>
</dbReference>
<dbReference type="NCBIfam" id="TIGR02603">
    <property type="entry name" value="CxxCH_TIGR02603"/>
    <property type="match status" value="1"/>
</dbReference>
<evidence type="ECO:0000259" key="5">
    <source>
        <dbReference type="PROSITE" id="PS51007"/>
    </source>
</evidence>
<dbReference type="InterPro" id="IPR055557">
    <property type="entry name" value="DUF7133"/>
</dbReference>
<protein>
    <submittedName>
        <fullName evidence="6">HEAT repeat domain-containing protein</fullName>
    </submittedName>
</protein>
<dbReference type="EMBL" id="JAJNDC010000001">
    <property type="protein sequence ID" value="MCW9712199.1"/>
    <property type="molecule type" value="Genomic_DNA"/>
</dbReference>
<dbReference type="Gene3D" id="1.10.760.10">
    <property type="entry name" value="Cytochrome c-like domain"/>
    <property type="match status" value="1"/>
</dbReference>
<dbReference type="Gene3D" id="1.25.10.10">
    <property type="entry name" value="Leucine-rich Repeat Variant"/>
    <property type="match status" value="2"/>
</dbReference>
<evidence type="ECO:0000313" key="6">
    <source>
        <dbReference type="EMBL" id="MCW9712199.1"/>
    </source>
</evidence>
<dbReference type="SUPFAM" id="SSF46626">
    <property type="entry name" value="Cytochrome c"/>
    <property type="match status" value="1"/>
</dbReference>
<dbReference type="InterPro" id="IPR009056">
    <property type="entry name" value="Cyt_c-like_dom"/>
</dbReference>
<accession>A0ABT3PWG1</accession>
<keyword evidence="7" id="KW-1185">Reference proteome</keyword>
<gene>
    <name evidence="6" type="ORF">LQ318_04695</name>
</gene>
<dbReference type="PROSITE" id="PS51007">
    <property type="entry name" value="CYTC"/>
    <property type="match status" value="1"/>
</dbReference>
<evidence type="ECO:0000313" key="7">
    <source>
        <dbReference type="Proteomes" id="UP001207337"/>
    </source>
</evidence>
<dbReference type="SMART" id="SM00567">
    <property type="entry name" value="EZ_HEAT"/>
    <property type="match status" value="4"/>
</dbReference>
<dbReference type="InterPro" id="IPR016024">
    <property type="entry name" value="ARM-type_fold"/>
</dbReference>
<evidence type="ECO:0000256" key="2">
    <source>
        <dbReference type="ARBA" id="ARBA00022723"/>
    </source>
</evidence>